<evidence type="ECO:0000259" key="6">
    <source>
        <dbReference type="Pfam" id="PF08281"/>
    </source>
</evidence>
<dbReference type="EMBL" id="QYRT01000034">
    <property type="protein sequence ID" value="TIH33560.1"/>
    <property type="molecule type" value="Genomic_DNA"/>
</dbReference>
<feature type="domain" description="RNA polymerase sigma-70 region 2" evidence="5">
    <location>
        <begin position="27"/>
        <end position="94"/>
    </location>
</feature>
<dbReference type="InterPro" id="IPR014284">
    <property type="entry name" value="RNA_pol_sigma-70_dom"/>
</dbReference>
<evidence type="ECO:0000313" key="8">
    <source>
        <dbReference type="Proteomes" id="UP000306192"/>
    </source>
</evidence>
<dbReference type="SUPFAM" id="SSF88946">
    <property type="entry name" value="Sigma2 domain of RNA polymerase sigma factors"/>
    <property type="match status" value="1"/>
</dbReference>
<feature type="domain" description="RNA polymerase sigma factor 70 region 4 type 2" evidence="6">
    <location>
        <begin position="129"/>
        <end position="178"/>
    </location>
</feature>
<keyword evidence="2" id="KW-0805">Transcription regulation</keyword>
<keyword evidence="8" id="KW-1185">Reference proteome</keyword>
<dbReference type="GO" id="GO:0016987">
    <property type="term" value="F:sigma factor activity"/>
    <property type="evidence" value="ECO:0007669"/>
    <property type="project" value="UniProtKB-KW"/>
</dbReference>
<dbReference type="NCBIfam" id="TIGR02937">
    <property type="entry name" value="sigma70-ECF"/>
    <property type="match status" value="1"/>
</dbReference>
<dbReference type="Gene3D" id="1.10.1740.10">
    <property type="match status" value="1"/>
</dbReference>
<evidence type="ECO:0000256" key="3">
    <source>
        <dbReference type="ARBA" id="ARBA00023082"/>
    </source>
</evidence>
<accession>A0A4T2BQN5</accession>
<dbReference type="InterPro" id="IPR007627">
    <property type="entry name" value="RNA_pol_sigma70_r2"/>
</dbReference>
<comment type="caution">
    <text evidence="7">The sequence shown here is derived from an EMBL/GenBank/DDBJ whole genome shotgun (WGS) entry which is preliminary data.</text>
</comment>
<dbReference type="PANTHER" id="PTHR43133">
    <property type="entry name" value="RNA POLYMERASE ECF-TYPE SIGMA FACTO"/>
    <property type="match status" value="1"/>
</dbReference>
<dbReference type="Pfam" id="PF04542">
    <property type="entry name" value="Sigma70_r2"/>
    <property type="match status" value="1"/>
</dbReference>
<name>A0A4T2BQN5_9MICO</name>
<dbReference type="InterPro" id="IPR013324">
    <property type="entry name" value="RNA_pol_sigma_r3/r4-like"/>
</dbReference>
<gene>
    <name evidence="7" type="ORF">D4765_14625</name>
</gene>
<sequence length="197" mass="21861">MGTEIFDEPAAWELARDGDAEAFAQFFDAHHGRVFGQALRLIRNAHDAEEVTAVVFLEAWRRRAAVRIVNGSIIGWLLVTTNNVSHNLRRSRHRYRAAIDHLSHSVAEEGPFAELDERLDRVGRDATVRSIFSQLTRNDQNVMTLCVIEELSLADAAAALGVPLGTVKSRLSRAKQRLARLTAEAFDENTTTSGGVK</sequence>
<dbReference type="GO" id="GO:0006352">
    <property type="term" value="P:DNA-templated transcription initiation"/>
    <property type="evidence" value="ECO:0007669"/>
    <property type="project" value="InterPro"/>
</dbReference>
<evidence type="ECO:0000313" key="7">
    <source>
        <dbReference type="EMBL" id="TIH33560.1"/>
    </source>
</evidence>
<dbReference type="InterPro" id="IPR013249">
    <property type="entry name" value="RNA_pol_sigma70_r4_t2"/>
</dbReference>
<dbReference type="PANTHER" id="PTHR43133:SF25">
    <property type="entry name" value="RNA POLYMERASE SIGMA FACTOR RFAY-RELATED"/>
    <property type="match status" value="1"/>
</dbReference>
<dbReference type="Proteomes" id="UP000306192">
    <property type="component" value="Unassembled WGS sequence"/>
</dbReference>
<dbReference type="RefSeq" id="WP_136643036.1">
    <property type="nucleotide sequence ID" value="NZ_QYRT01000034.1"/>
</dbReference>
<reference evidence="7 8" key="1">
    <citation type="journal article" date="2019" name="Microorganisms">
        <title>Systematic Affiliation and Genome Analysis of Subtercola vilae DB165(T) with Particular Emphasis on Cold Adaptation of an Isolate from a High-Altitude Cold Volcano Lake.</title>
        <authorList>
            <person name="Villalobos A.S."/>
            <person name="Wiese J."/>
            <person name="Imhoff J.F."/>
            <person name="Dorador C."/>
            <person name="Keller A."/>
            <person name="Hentschel U."/>
        </authorList>
    </citation>
    <scope>NUCLEOTIDE SEQUENCE [LARGE SCALE GENOMIC DNA]</scope>
    <source>
        <strain evidence="7 8">DB165</strain>
    </source>
</reference>
<keyword evidence="3" id="KW-0731">Sigma factor</keyword>
<dbReference type="InterPro" id="IPR036388">
    <property type="entry name" value="WH-like_DNA-bd_sf"/>
</dbReference>
<dbReference type="Gene3D" id="1.10.10.10">
    <property type="entry name" value="Winged helix-like DNA-binding domain superfamily/Winged helix DNA-binding domain"/>
    <property type="match status" value="1"/>
</dbReference>
<organism evidence="7 8">
    <name type="scientific">Subtercola vilae</name>
    <dbReference type="NCBI Taxonomy" id="2056433"/>
    <lineage>
        <taxon>Bacteria</taxon>
        <taxon>Bacillati</taxon>
        <taxon>Actinomycetota</taxon>
        <taxon>Actinomycetes</taxon>
        <taxon>Micrococcales</taxon>
        <taxon>Microbacteriaceae</taxon>
        <taxon>Subtercola</taxon>
    </lineage>
</organism>
<dbReference type="SUPFAM" id="SSF88659">
    <property type="entry name" value="Sigma3 and sigma4 domains of RNA polymerase sigma factors"/>
    <property type="match status" value="1"/>
</dbReference>
<keyword evidence="4" id="KW-0804">Transcription</keyword>
<dbReference type="InterPro" id="IPR013325">
    <property type="entry name" value="RNA_pol_sigma_r2"/>
</dbReference>
<evidence type="ECO:0000259" key="5">
    <source>
        <dbReference type="Pfam" id="PF04542"/>
    </source>
</evidence>
<evidence type="ECO:0000256" key="2">
    <source>
        <dbReference type="ARBA" id="ARBA00023015"/>
    </source>
</evidence>
<dbReference type="InterPro" id="IPR039425">
    <property type="entry name" value="RNA_pol_sigma-70-like"/>
</dbReference>
<dbReference type="AlphaFoldDB" id="A0A4T2BQN5"/>
<comment type="similarity">
    <text evidence="1">Belongs to the sigma-70 factor family. ECF subfamily.</text>
</comment>
<dbReference type="Pfam" id="PF08281">
    <property type="entry name" value="Sigma70_r4_2"/>
    <property type="match status" value="1"/>
</dbReference>
<dbReference type="OrthoDB" id="3747638at2"/>
<protein>
    <submittedName>
        <fullName evidence="7">RNA polymerase sigma factor</fullName>
    </submittedName>
</protein>
<evidence type="ECO:0000256" key="4">
    <source>
        <dbReference type="ARBA" id="ARBA00023163"/>
    </source>
</evidence>
<proteinExistence type="inferred from homology"/>
<evidence type="ECO:0000256" key="1">
    <source>
        <dbReference type="ARBA" id="ARBA00010641"/>
    </source>
</evidence>
<dbReference type="GO" id="GO:0003677">
    <property type="term" value="F:DNA binding"/>
    <property type="evidence" value="ECO:0007669"/>
    <property type="project" value="InterPro"/>
</dbReference>